<dbReference type="AlphaFoldDB" id="A0AA37PJX9"/>
<reference evidence="3" key="3">
    <citation type="journal article" date="2022" name="Microbiol. Resour. Announc.">
        <title>Draft Genome Sequences of Eight Mycobacterium montefiorense Strains Isolated from Salamanders in Captivity.</title>
        <authorList>
            <person name="Komine T."/>
            <person name="Ihara H."/>
            <person name="Fukano H."/>
            <person name="Hoshino Y."/>
            <person name="Kurata O."/>
            <person name="Wada S."/>
        </authorList>
    </citation>
    <scope>NUCLEOTIDE SEQUENCE</scope>
    <source>
        <strain evidence="3">NJB18185</strain>
    </source>
</reference>
<feature type="region of interest" description="Disordered" evidence="1">
    <location>
        <begin position="57"/>
        <end position="81"/>
    </location>
</feature>
<evidence type="ECO:0000313" key="4">
    <source>
        <dbReference type="Proteomes" id="UP000245060"/>
    </source>
</evidence>
<organism evidence="3 5">
    <name type="scientific">Mycobacterium montefiorense</name>
    <dbReference type="NCBI Taxonomy" id="154654"/>
    <lineage>
        <taxon>Bacteria</taxon>
        <taxon>Bacillati</taxon>
        <taxon>Actinomycetota</taxon>
        <taxon>Actinomycetes</taxon>
        <taxon>Mycobacteriales</taxon>
        <taxon>Mycobacteriaceae</taxon>
        <taxon>Mycobacterium</taxon>
        <taxon>Mycobacterium simiae complex</taxon>
    </lineage>
</organism>
<reference evidence="3" key="4">
    <citation type="submission" date="2022-04" db="EMBL/GenBank/DDBJ databases">
        <authorList>
            <person name="Komine T."/>
            <person name="Fukano H."/>
            <person name="Wada S."/>
        </authorList>
    </citation>
    <scope>NUCLEOTIDE SEQUENCE</scope>
    <source>
        <strain evidence="3">NJB18185</strain>
    </source>
</reference>
<sequence>MSNGTDWRATTFYAPGLDAALALLTGSRCDRYADRNLDGWDFMAHDDRMIAFEAGRLTGPTAGQPPAAADHEPAVQQAHSR</sequence>
<keyword evidence="4" id="KW-1185">Reference proteome</keyword>
<reference evidence="2" key="1">
    <citation type="journal article" date="2018" name="Genome Announc.">
        <title>Draft Genome Sequence of Mycobacterium montefiorense Isolated from Japanese Black Salamander (Hynobius nigrescens).</title>
        <authorList>
            <person name="Fukano H."/>
            <person name="Yoshida M."/>
            <person name="Shimizu A."/>
            <person name="Iwao H."/>
            <person name="Katayama Y."/>
            <person name="Omatsu T."/>
            <person name="Mizutani T."/>
            <person name="Kurata O."/>
            <person name="Wada S."/>
            <person name="Hoshino Y."/>
        </authorList>
    </citation>
    <scope>NUCLEOTIDE SEQUENCE</scope>
    <source>
        <strain evidence="2">BS</strain>
    </source>
</reference>
<dbReference type="RefSeq" id="WP_108922996.1">
    <property type="nucleotide sequence ID" value="NZ_BFCH01000018.1"/>
</dbReference>
<proteinExistence type="predicted"/>
<reference evidence="4" key="2">
    <citation type="submission" date="2018-04" db="EMBL/GenBank/DDBJ databases">
        <title>Draft genome sequence of Mycobacterium montefiorense isolated from Japanese black salamander.</title>
        <authorList>
            <person name="Fukano H."/>
            <person name="Yoshida M."/>
            <person name="Shimizu A."/>
            <person name="Iwao H."/>
            <person name="Kurata O."/>
            <person name="Katayama Y."/>
            <person name="Omatsu T."/>
            <person name="Mizutani T."/>
            <person name="Wada S."/>
            <person name="Hoshino Y."/>
        </authorList>
    </citation>
    <scope>NUCLEOTIDE SEQUENCE [LARGE SCALE GENOMIC DNA]</scope>
    <source>
        <strain evidence="4">BS</strain>
    </source>
</reference>
<name>A0AA37PJX9_9MYCO</name>
<dbReference type="Proteomes" id="UP001139505">
    <property type="component" value="Unassembled WGS sequence"/>
</dbReference>
<evidence type="ECO:0000313" key="2">
    <source>
        <dbReference type="EMBL" id="GBG38616.1"/>
    </source>
</evidence>
<evidence type="ECO:0000313" key="3">
    <source>
        <dbReference type="EMBL" id="GKU70866.1"/>
    </source>
</evidence>
<dbReference type="Proteomes" id="UP000245060">
    <property type="component" value="Unassembled WGS sequence"/>
</dbReference>
<accession>A0AA37PJX9</accession>
<protein>
    <submittedName>
        <fullName evidence="3">Uncharacterized protein</fullName>
    </submittedName>
</protein>
<evidence type="ECO:0000256" key="1">
    <source>
        <dbReference type="SAM" id="MobiDB-lite"/>
    </source>
</evidence>
<evidence type="ECO:0000313" key="5">
    <source>
        <dbReference type="Proteomes" id="UP001139505"/>
    </source>
</evidence>
<feature type="compositionally biased region" description="Low complexity" evidence="1">
    <location>
        <begin position="58"/>
        <end position="68"/>
    </location>
</feature>
<gene>
    <name evidence="2" type="ORF">MmonteBS_29880</name>
    <name evidence="3" type="ORF">NJB18185_06430</name>
</gene>
<dbReference type="EMBL" id="BQYH01000005">
    <property type="protein sequence ID" value="GKU70866.1"/>
    <property type="molecule type" value="Genomic_DNA"/>
</dbReference>
<comment type="caution">
    <text evidence="3">The sequence shown here is derived from an EMBL/GenBank/DDBJ whole genome shotgun (WGS) entry which is preliminary data.</text>
</comment>
<dbReference type="EMBL" id="BFCH01000018">
    <property type="protein sequence ID" value="GBG38616.1"/>
    <property type="molecule type" value="Genomic_DNA"/>
</dbReference>